<evidence type="ECO:0008006" key="2">
    <source>
        <dbReference type="Google" id="ProtNLM"/>
    </source>
</evidence>
<name>A0A090I4J9_METFO</name>
<dbReference type="PATRIC" id="fig|2162.9.peg.1895"/>
<sequence>MSTSNREDLLKTITMKEVKEICKHNGLKGYSSLKQQKLVKFAAENLTLSPSELDTIVTKLQEAKLIAKIKDSEDFVLRKAVKIESCTDDLILASVDSLNVKIYNLGTDDFSYTCDGKCKDYIYRVRQGQSPFCKHYPAVIGELICQDKLNTQPNHISGKKLDVLMEIVDKRKKEDGIVVSDDRNIDNILNDLKSDLMEISTKNTVLAREKYGEIPEKVFKTLVNESFQLLEYETIFNRRTEGWDLLVLGTYAPQPYIVVINCRAAHSGTIRDPQLLNLKNYCTDMCKDQLMGAYKDYVKYMVVVAPDFPEKIPEYVTQFQEMTEGIKLSFLPVSSLLYLVEKYKENPILTHYKSESLFKKDFITKEDIDELFEISEEYIVDLCSNARSILRKRMESISQYHSDACYLKMDEVFLNQVIEEIISSLNPHLLKQGVNDTTGIKTINFNHDYYVLWERLLQELADEFTVILKEQSMSQVQRSGLKEDLIKYFDI</sequence>
<reference evidence="1" key="1">
    <citation type="submission" date="2014-08" db="EMBL/GenBank/DDBJ databases">
        <authorList>
            <person name="Wibberg D."/>
        </authorList>
    </citation>
    <scope>NUCLEOTIDE SEQUENCE</scope>
</reference>
<protein>
    <recommendedName>
        <fullName evidence="2">Rho termination factor N-terminal domain-containing protein</fullName>
    </recommendedName>
</protein>
<dbReference type="AlphaFoldDB" id="A0A090I4J9"/>
<dbReference type="EMBL" id="LN515531">
    <property type="protein sequence ID" value="CEA14169.1"/>
    <property type="molecule type" value="Genomic_DNA"/>
</dbReference>
<organism evidence="1">
    <name type="scientific">Methanobacterium formicicum</name>
    <dbReference type="NCBI Taxonomy" id="2162"/>
    <lineage>
        <taxon>Archaea</taxon>
        <taxon>Methanobacteriati</taxon>
        <taxon>Methanobacteriota</taxon>
        <taxon>Methanomada group</taxon>
        <taxon>Methanobacteria</taxon>
        <taxon>Methanobacteriales</taxon>
        <taxon>Methanobacteriaceae</taxon>
        <taxon>Methanobacterium</taxon>
    </lineage>
</organism>
<proteinExistence type="predicted"/>
<evidence type="ECO:0000313" key="1">
    <source>
        <dbReference type="EMBL" id="CEA14169.1"/>
    </source>
</evidence>
<dbReference type="RefSeq" id="WP_048073251.1">
    <property type="nucleotide sequence ID" value="NZ_JARVXG010000037.1"/>
</dbReference>
<gene>
    <name evidence="1" type="ORF">DSM1535_1844</name>
</gene>
<accession>A0A090I4J9</accession>
<dbReference type="KEGG" id="mfi:DSM1535_1844"/>